<dbReference type="Gene3D" id="2.60.40.1850">
    <property type="match status" value="3"/>
</dbReference>
<sequence>MITKSFKILLAVVLIAFYFVSAWQVNPVSAATKIADGSYSVDFKVLKDGTEETSMLDTYTQHPANVTVKDGIATIDMTLLHSDWITDFKVEENGSYVSPPVVSSDETNDTRTIRFTVSDLEAEQNVRVRVDIDALNYHHEYPAQIVYDISDLPQAEPDNPTETPDEGTENPDSGSETPDEGTENPDNGSETPDEGTENPDSGSETPDEGTENPDSGSETPDEGTENPDNGSGTPDEGTENPDNGSETPDEGTENPDNGSETPDEGTENPDDGINEDGFKDGEYSLAYKVLKDGTDEESRMSSYVVSPGKLTVADGKYQMEIGVNSSATITSFQAEQGGDYVDAEVISEDKAADTRVVAFPIEDINAKQNIRFQVEVPAFNYKQTYTVQFAYETEQETETPDNGSETPDPGTEAPENGENPEQGNENTDNGETPDPGNETPDNGETPEPGKNEPGDNTDVNEDGYADGIYSMDYKVLKDGTEEDSMMSNYVVSPGKLTIKDGKYHLAIGVNSSEWITSFQTEQNGEFADAEVVSEDEAANTRVVAFPIEDINEKQNVRVQVEIPEYNYYHTYTVQFAYDTDSMQLLDEDVKNPGDNGENPGNVTPINAPGGNDNTPGGNDTTPGGNDGSKTPSGNTTNLSYNPNDDNKSGTAGVNGQNTDNKIQNNPKTLDGSHIALYAGILLGSGLLLYRRFRRA</sequence>
<dbReference type="Proteomes" id="UP000027980">
    <property type="component" value="Chromosome"/>
</dbReference>
<feature type="transmembrane region" description="Helical" evidence="7">
    <location>
        <begin position="671"/>
        <end position="689"/>
    </location>
</feature>
<evidence type="ECO:0000256" key="1">
    <source>
        <dbReference type="ARBA" id="ARBA00004168"/>
    </source>
</evidence>
<feature type="domain" description="NEAT" evidence="8">
    <location>
        <begin position="34"/>
        <end position="155"/>
    </location>
</feature>
<proteinExistence type="predicted"/>
<evidence type="ECO:0000313" key="9">
    <source>
        <dbReference type="EMBL" id="AIF67429.1"/>
    </source>
</evidence>
<dbReference type="InterPro" id="IPR037250">
    <property type="entry name" value="NEAT_dom_sf"/>
</dbReference>
<dbReference type="InterPro" id="IPR050436">
    <property type="entry name" value="IsdA"/>
</dbReference>
<keyword evidence="7" id="KW-0812">Transmembrane</keyword>
<evidence type="ECO:0000256" key="4">
    <source>
        <dbReference type="ARBA" id="ARBA00022729"/>
    </source>
</evidence>
<feature type="region of interest" description="Disordered" evidence="6">
    <location>
        <begin position="152"/>
        <end position="280"/>
    </location>
</feature>
<dbReference type="InterPro" id="IPR006635">
    <property type="entry name" value="NEAT_dom"/>
</dbReference>
<dbReference type="KEGG" id="tap:GZ22_12805"/>
<dbReference type="PANTHER" id="PTHR37824">
    <property type="entry name" value="IRON-REGULATED SURFACE DETERMINANT PROTEIN C"/>
    <property type="match status" value="1"/>
</dbReference>
<feature type="compositionally biased region" description="Low complexity" evidence="6">
    <location>
        <begin position="608"/>
        <end position="623"/>
    </location>
</feature>
<keyword evidence="4" id="KW-0732">Signal</keyword>
<dbReference type="SMART" id="SM00725">
    <property type="entry name" value="NEAT"/>
    <property type="match status" value="3"/>
</dbReference>
<evidence type="ECO:0000256" key="6">
    <source>
        <dbReference type="SAM" id="MobiDB-lite"/>
    </source>
</evidence>
<accession>A0A075LM57</accession>
<dbReference type="RefSeq" id="WP_038562986.1">
    <property type="nucleotide sequence ID" value="NZ_CP008876.1"/>
</dbReference>
<dbReference type="HOGENOM" id="CLU_008730_2_0_9"/>
<feature type="compositionally biased region" description="Acidic residues" evidence="6">
    <location>
        <begin position="261"/>
        <end position="274"/>
    </location>
</feature>
<feature type="region of interest" description="Disordered" evidence="6">
    <location>
        <begin position="393"/>
        <end position="465"/>
    </location>
</feature>
<gene>
    <name evidence="9" type="ORF">GZ22_12805</name>
</gene>
<dbReference type="AlphaFoldDB" id="A0A075LM57"/>
<feature type="region of interest" description="Disordered" evidence="6">
    <location>
        <begin position="586"/>
        <end position="666"/>
    </location>
</feature>
<evidence type="ECO:0000256" key="7">
    <source>
        <dbReference type="SAM" id="Phobius"/>
    </source>
</evidence>
<keyword evidence="7" id="KW-0472">Membrane</keyword>
<dbReference type="SUPFAM" id="SSF158911">
    <property type="entry name" value="NEAT domain-like"/>
    <property type="match status" value="3"/>
</dbReference>
<evidence type="ECO:0000256" key="3">
    <source>
        <dbReference type="ARBA" id="ARBA00022525"/>
    </source>
</evidence>
<organism evidence="9 10">
    <name type="scientific">Terribacillus saccharophilus</name>
    <dbReference type="NCBI Taxonomy" id="361277"/>
    <lineage>
        <taxon>Bacteria</taxon>
        <taxon>Bacillati</taxon>
        <taxon>Bacillota</taxon>
        <taxon>Bacilli</taxon>
        <taxon>Bacillales</taxon>
        <taxon>Bacillaceae</taxon>
        <taxon>Terribacillus</taxon>
    </lineage>
</organism>
<keyword evidence="7" id="KW-1133">Transmembrane helix</keyword>
<keyword evidence="5" id="KW-0572">Peptidoglycan-anchor</keyword>
<dbReference type="CDD" id="cd06920">
    <property type="entry name" value="NEAT"/>
    <property type="match status" value="3"/>
</dbReference>
<comment type="subcellular location">
    <subcellularLocation>
        <location evidence="1">Secreted</location>
        <location evidence="1">Cell wall</location>
        <topology evidence="1">Peptidoglycan-anchor</topology>
    </subcellularLocation>
</comment>
<keyword evidence="2" id="KW-0134">Cell wall</keyword>
<feature type="domain" description="NEAT" evidence="8">
    <location>
        <begin position="464"/>
        <end position="585"/>
    </location>
</feature>
<dbReference type="EMBL" id="CP008876">
    <property type="protein sequence ID" value="AIF67429.1"/>
    <property type="molecule type" value="Genomic_DNA"/>
</dbReference>
<dbReference type="NCBIfam" id="TIGR03063">
    <property type="entry name" value="srtB_target"/>
    <property type="match status" value="1"/>
</dbReference>
<dbReference type="Pfam" id="PF05031">
    <property type="entry name" value="NEAT"/>
    <property type="match status" value="3"/>
</dbReference>
<protein>
    <recommendedName>
        <fullName evidence="8">NEAT domain-containing protein</fullName>
    </recommendedName>
</protein>
<feature type="compositionally biased region" description="Polar residues" evidence="6">
    <location>
        <begin position="628"/>
        <end position="666"/>
    </location>
</feature>
<dbReference type="PROSITE" id="PS50978">
    <property type="entry name" value="NEAT"/>
    <property type="match status" value="3"/>
</dbReference>
<evidence type="ECO:0000313" key="10">
    <source>
        <dbReference type="Proteomes" id="UP000027980"/>
    </source>
</evidence>
<evidence type="ECO:0000256" key="5">
    <source>
        <dbReference type="ARBA" id="ARBA00023088"/>
    </source>
</evidence>
<dbReference type="OrthoDB" id="2413751at2"/>
<dbReference type="GeneID" id="34219901"/>
<feature type="domain" description="NEAT" evidence="8">
    <location>
        <begin position="278"/>
        <end position="399"/>
    </location>
</feature>
<evidence type="ECO:0000256" key="2">
    <source>
        <dbReference type="ARBA" id="ARBA00022512"/>
    </source>
</evidence>
<name>A0A075LM57_9BACI</name>
<feature type="compositionally biased region" description="Low complexity" evidence="6">
    <location>
        <begin position="414"/>
        <end position="426"/>
    </location>
</feature>
<keyword evidence="3" id="KW-0964">Secreted</keyword>
<reference evidence="9 10" key="1">
    <citation type="submission" date="2014-07" db="EMBL/GenBank/DDBJ databases">
        <title>Complete genome sequence of a moderately halophilic bacterium Terribacillus aidingensis MP602, isolated from Cryptomeria fortunei in Tianmu mountain in China.</title>
        <authorList>
            <person name="Wang Y."/>
            <person name="Lu P."/>
            <person name="Zhang L."/>
        </authorList>
    </citation>
    <scope>NUCLEOTIDE SEQUENCE [LARGE SCALE GENOMIC DNA]</scope>
    <source>
        <strain evidence="9 10">MP602</strain>
    </source>
</reference>
<dbReference type="PANTHER" id="PTHR37824:SF1">
    <property type="entry name" value="IRON-REGULATED SURFACE DETERMINANT PROTEIN C"/>
    <property type="match status" value="1"/>
</dbReference>
<evidence type="ECO:0000259" key="8">
    <source>
        <dbReference type="PROSITE" id="PS50978"/>
    </source>
</evidence>
<dbReference type="InterPro" id="IPR017502">
    <property type="entry name" value="Sortase_SrtB_target"/>
</dbReference>